<dbReference type="Proteomes" id="UP001156666">
    <property type="component" value="Unassembled WGS sequence"/>
</dbReference>
<dbReference type="AlphaFoldDB" id="A0AA37SRK2"/>
<dbReference type="EMBL" id="BSOH01000029">
    <property type="protein sequence ID" value="GLR19576.1"/>
    <property type="molecule type" value="Genomic_DNA"/>
</dbReference>
<proteinExistence type="predicted"/>
<sequence>MLKDKINKVYILLEDYYSKKGMIMDKKHSTFSDKERKMYWYPRSKYLDSESYQPRLTLRFTLIQEVQDKILKNVSNYTVTRTTGKKLVSDLEVKDIKYDFKDKFLMENGSHLYYIDQFASPEEIVDDHISFMDEVGFNFFSNLNSLESIDQFLNSEIKKISIEDLSEDVIKTLRKKALKQEVVAGLICSFLLDKDKGSDLVKKYHKIYAGNNFILKDINKVIEYYSKKDFTPTASSDPA</sequence>
<protein>
    <submittedName>
        <fullName evidence="1">Uncharacterized protein</fullName>
    </submittedName>
</protein>
<comment type="caution">
    <text evidence="1">The sequence shown here is derived from an EMBL/GenBank/DDBJ whole genome shotgun (WGS) entry which is preliminary data.</text>
</comment>
<gene>
    <name evidence="1" type="ORF">GCM10007940_41920</name>
</gene>
<dbReference type="RefSeq" id="WP_235295252.1">
    <property type="nucleotide sequence ID" value="NZ_BSOH01000029.1"/>
</dbReference>
<organism evidence="1 2">
    <name type="scientific">Portibacter lacus</name>
    <dbReference type="NCBI Taxonomy" id="1099794"/>
    <lineage>
        <taxon>Bacteria</taxon>
        <taxon>Pseudomonadati</taxon>
        <taxon>Bacteroidota</taxon>
        <taxon>Saprospiria</taxon>
        <taxon>Saprospirales</taxon>
        <taxon>Haliscomenobacteraceae</taxon>
        <taxon>Portibacter</taxon>
    </lineage>
</organism>
<reference evidence="1" key="2">
    <citation type="submission" date="2023-01" db="EMBL/GenBank/DDBJ databases">
        <title>Draft genome sequence of Portibacter lacus strain NBRC 108769.</title>
        <authorList>
            <person name="Sun Q."/>
            <person name="Mori K."/>
        </authorList>
    </citation>
    <scope>NUCLEOTIDE SEQUENCE</scope>
    <source>
        <strain evidence="1">NBRC 108769</strain>
    </source>
</reference>
<name>A0AA37SRK2_9BACT</name>
<keyword evidence="2" id="KW-1185">Reference proteome</keyword>
<accession>A0AA37SRK2</accession>
<evidence type="ECO:0000313" key="1">
    <source>
        <dbReference type="EMBL" id="GLR19576.1"/>
    </source>
</evidence>
<evidence type="ECO:0000313" key="2">
    <source>
        <dbReference type="Proteomes" id="UP001156666"/>
    </source>
</evidence>
<reference evidence="1" key="1">
    <citation type="journal article" date="2014" name="Int. J. Syst. Evol. Microbiol.">
        <title>Complete genome sequence of Corynebacterium casei LMG S-19264T (=DSM 44701T), isolated from a smear-ripened cheese.</title>
        <authorList>
            <consortium name="US DOE Joint Genome Institute (JGI-PGF)"/>
            <person name="Walter F."/>
            <person name="Albersmeier A."/>
            <person name="Kalinowski J."/>
            <person name="Ruckert C."/>
        </authorList>
    </citation>
    <scope>NUCLEOTIDE SEQUENCE</scope>
    <source>
        <strain evidence="1">NBRC 108769</strain>
    </source>
</reference>